<evidence type="ECO:0000313" key="16">
    <source>
        <dbReference type="Proteomes" id="UP000278970"/>
    </source>
</evidence>
<dbReference type="InterPro" id="IPR040799">
    <property type="entry name" value="ComR_TPR"/>
</dbReference>
<evidence type="ECO:0000313" key="13">
    <source>
        <dbReference type="Proteomes" id="UP000193102"/>
    </source>
</evidence>
<reference evidence="16 17" key="5">
    <citation type="submission" date="2018-11" db="EMBL/GenBank/DDBJ databases">
        <title>Species Designations Belie Phenotypic and Genotypic Heterogeneity in Oral Streptococci.</title>
        <authorList>
            <person name="Velsko I."/>
        </authorList>
    </citation>
    <scope>NUCLEOTIDE SEQUENCE [LARGE SCALE GENOMIC DNA]</scope>
    <source>
        <strain evidence="7 16">BCA11</strain>
        <strain evidence="8 17">BCC49</strain>
    </source>
</reference>
<evidence type="ECO:0000313" key="17">
    <source>
        <dbReference type="Proteomes" id="UP000280535"/>
    </source>
</evidence>
<feature type="domain" description="ComR tetratricopeptide" evidence="1">
    <location>
        <begin position="36"/>
        <end position="94"/>
    </location>
</feature>
<dbReference type="Proteomes" id="UP000193102">
    <property type="component" value="Unassembled WGS sequence"/>
</dbReference>
<sequence>MRTELGQSLPTITKLQYLSKRLEVPIDTFLENKELALPEEELLSLDLIERILDLIRTGTGSFAEDIFDDYFKQVTLKQVYTFNDLLLIDYFAMQCQDLIYRREH</sequence>
<reference evidence="3 12" key="3">
    <citation type="submission" date="2017-02" db="EMBL/GenBank/DDBJ databases">
        <title>Draft genome sequence of Streptococcus mitis CCUG 61082.</title>
        <authorList>
            <person name="Salva-Serra F."/>
            <person name="Engstrom-Jakobsson H."/>
            <person name="Thorell K."/>
            <person name="Jaen-Luchoro D."/>
            <person name="Gonzales-Siles L."/>
            <person name="Karlsson R."/>
            <person name="Gomila M."/>
            <person name="Yazdan S."/>
            <person name="Boulund F."/>
            <person name="Johnning A."/>
            <person name="Engstrand L."/>
            <person name="Kristiansson E."/>
            <person name="Moore E."/>
        </authorList>
    </citation>
    <scope>NUCLEOTIDE SEQUENCE [LARGE SCALE GENOMIC DNA]</scope>
    <source>
        <strain evidence="3 12">CCUG 61082</strain>
    </source>
</reference>
<evidence type="ECO:0000313" key="2">
    <source>
        <dbReference type="EMBL" id="KER08159.1"/>
    </source>
</evidence>
<proteinExistence type="predicted"/>
<dbReference type="RefSeq" id="WP_002880183.1">
    <property type="nucleotide sequence ID" value="NZ_CABEHV010000004.1"/>
</dbReference>
<dbReference type="EMBL" id="CABEHV010000004">
    <property type="protein sequence ID" value="VTS17362.1"/>
    <property type="molecule type" value="Genomic_DNA"/>
</dbReference>
<dbReference type="EMBL" id="MUXS01000012">
    <property type="protein sequence ID" value="OOR79663.1"/>
    <property type="molecule type" value="Genomic_DNA"/>
</dbReference>
<dbReference type="Proteomes" id="UP000028067">
    <property type="component" value="Unassembled WGS sequence"/>
</dbReference>
<dbReference type="EMBL" id="NCVI01000020">
    <property type="protein sequence ID" value="ORO98857.1"/>
    <property type="molecule type" value="Genomic_DNA"/>
</dbReference>
<evidence type="ECO:0000313" key="7">
    <source>
        <dbReference type="EMBL" id="RSI80585.1"/>
    </source>
</evidence>
<name>A0A081SB56_STRMT</name>
<dbReference type="Proteomes" id="UP000280535">
    <property type="component" value="Unassembled WGS sequence"/>
</dbReference>
<protein>
    <submittedName>
        <fullName evidence="10">Transcriptional regulator</fullName>
    </submittedName>
</protein>
<evidence type="ECO:0000313" key="18">
    <source>
        <dbReference type="Proteomes" id="UP000309542"/>
    </source>
</evidence>
<dbReference type="Proteomes" id="UP000193388">
    <property type="component" value="Unassembled WGS sequence"/>
</dbReference>
<dbReference type="EMBL" id="SWFJ01000014">
    <property type="protein sequence ID" value="TKD48807.1"/>
    <property type="molecule type" value="Genomic_DNA"/>
</dbReference>
<reference evidence="2 11" key="1">
    <citation type="submission" date="2014-05" db="EMBL/GenBank/DDBJ databases">
        <authorList>
            <person name="Daugherty S.C."/>
            <person name="Tallon L.J."/>
            <person name="Sadzewicz L."/>
            <person name="Kilian M."/>
            <person name="Tettelin H."/>
        </authorList>
    </citation>
    <scope>NUCLEOTIDE SEQUENCE [LARGE SCALE GENOMIC DNA]</scope>
    <source>
        <strain evidence="2 11">SK271</strain>
    </source>
</reference>
<gene>
    <name evidence="3" type="ORF">B0179_08260</name>
    <name evidence="6" type="ORF">B7693_02035</name>
    <name evidence="5" type="ORF">B7697_07330</name>
    <name evidence="4" type="ORF">B7699_01375</name>
    <name evidence="8" type="ORF">D8843_05460</name>
    <name evidence="7" type="ORF">D8854_08885</name>
    <name evidence="9" type="ORF">FBF73_09055</name>
    <name evidence="10" type="ORF">NCTC11189_00135</name>
    <name evidence="2" type="ORF">SK271_1167</name>
</gene>
<dbReference type="OrthoDB" id="2233180at2"/>
<evidence type="ECO:0000313" key="19">
    <source>
        <dbReference type="Proteomes" id="UP000387692"/>
    </source>
</evidence>
<dbReference type="EMBL" id="NCVG01000016">
    <property type="protein sequence ID" value="ORO96328.1"/>
    <property type="molecule type" value="Genomic_DNA"/>
</dbReference>
<evidence type="ECO:0000313" key="5">
    <source>
        <dbReference type="EMBL" id="ORO98857.1"/>
    </source>
</evidence>
<evidence type="ECO:0000313" key="6">
    <source>
        <dbReference type="EMBL" id="ORP04213.1"/>
    </source>
</evidence>
<reference evidence="9 18" key="6">
    <citation type="submission" date="2019-04" db="EMBL/GenBank/DDBJ databases">
        <title>Genome sequence of Streptococcus mitis strain ColumbLawn.</title>
        <authorList>
            <person name="Mungovan B.A."/>
            <person name="Maclea K.S."/>
        </authorList>
    </citation>
    <scope>NUCLEOTIDE SEQUENCE [LARGE SCALE GENOMIC DNA]</scope>
    <source>
        <strain evidence="9 18">ColumbLawn</strain>
    </source>
</reference>
<organism evidence="2 11">
    <name type="scientific">Streptococcus mitis</name>
    <dbReference type="NCBI Taxonomy" id="28037"/>
    <lineage>
        <taxon>Bacteria</taxon>
        <taxon>Bacillati</taxon>
        <taxon>Bacillota</taxon>
        <taxon>Bacilli</taxon>
        <taxon>Lactobacillales</taxon>
        <taxon>Streptococcaceae</taxon>
        <taxon>Streptococcus</taxon>
        <taxon>Streptococcus mitis group</taxon>
    </lineage>
</organism>
<evidence type="ECO:0000313" key="8">
    <source>
        <dbReference type="EMBL" id="RSI98535.1"/>
    </source>
</evidence>
<dbReference type="Proteomes" id="UP000193863">
    <property type="component" value="Unassembled WGS sequence"/>
</dbReference>
<accession>A0A081SB56</accession>
<dbReference type="PATRIC" id="fig|28037.214.peg.31"/>
<reference evidence="4" key="4">
    <citation type="submission" date="2017-04" db="EMBL/GenBank/DDBJ databases">
        <authorList>
            <person name="Afonso C.L."/>
            <person name="Miller P.J."/>
            <person name="Scott M.A."/>
            <person name="Spackman E."/>
            <person name="Goraichik I."/>
            <person name="Dimitrov K.M."/>
            <person name="Suarez D.L."/>
            <person name="Swayne D.E."/>
        </authorList>
    </citation>
    <scope>NUCLEOTIDE SEQUENCE</scope>
    <source>
        <strain evidence="6">B_5756_13</strain>
        <strain evidence="5">RH_17024_08</strain>
        <strain evidence="4">RH_43861_09</strain>
    </source>
</reference>
<evidence type="ECO:0000313" key="9">
    <source>
        <dbReference type="EMBL" id="TKD48807.1"/>
    </source>
</evidence>
<reference evidence="13 14" key="2">
    <citation type="journal article" date="2016" name="Eur. J. Clin. Microbiol. Infect. Dis.">
        <title>Whole genome sequencing as a tool for phylogenetic analysis of clinical strains of Mitis group streptococci.</title>
        <authorList>
            <person name="Rasmussen L.H."/>
            <person name="Dargis R."/>
            <person name="Hojholt K."/>
            <person name="Christensen J.J."/>
            <person name="Skovgaard O."/>
            <person name="Justesen U.S."/>
            <person name="Rosenvinge F.S."/>
            <person name="Moser C."/>
            <person name="Lukjancenko O."/>
            <person name="Rasmussen S."/>
            <person name="Nielsen X.C."/>
        </authorList>
    </citation>
    <scope>NUCLEOTIDE SEQUENCE [LARGE SCALE GENOMIC DNA]</scope>
    <source>
        <strain evidence="6 14">B_5756_13</strain>
        <strain evidence="5 13">RH_17024_08</strain>
        <strain evidence="4 15">RH_43861_09</strain>
    </source>
</reference>
<evidence type="ECO:0000313" key="4">
    <source>
        <dbReference type="EMBL" id="ORO96328.1"/>
    </source>
</evidence>
<dbReference type="Proteomes" id="UP000190872">
    <property type="component" value="Unassembled WGS sequence"/>
</dbReference>
<evidence type="ECO:0000313" key="12">
    <source>
        <dbReference type="Proteomes" id="UP000190872"/>
    </source>
</evidence>
<evidence type="ECO:0000313" key="14">
    <source>
        <dbReference type="Proteomes" id="UP000193388"/>
    </source>
</evidence>
<dbReference type="Pfam" id="PF18710">
    <property type="entry name" value="ComR_TPR"/>
    <property type="match status" value="1"/>
</dbReference>
<evidence type="ECO:0000313" key="15">
    <source>
        <dbReference type="Proteomes" id="UP000193863"/>
    </source>
</evidence>
<dbReference type="EMBL" id="RJOA01000009">
    <property type="protein sequence ID" value="RSI98535.1"/>
    <property type="molecule type" value="Genomic_DNA"/>
</dbReference>
<dbReference type="Proteomes" id="UP000387692">
    <property type="component" value="Unassembled WGS sequence"/>
</dbReference>
<reference evidence="10 19" key="7">
    <citation type="submission" date="2019-05" db="EMBL/GenBank/DDBJ databases">
        <authorList>
            <consortium name="Pathogen Informatics"/>
        </authorList>
    </citation>
    <scope>NUCLEOTIDE SEQUENCE [LARGE SCALE GENOMIC DNA]</scope>
    <source>
        <strain evidence="10 19">NCTC11189</strain>
    </source>
</reference>
<evidence type="ECO:0000313" key="11">
    <source>
        <dbReference type="Proteomes" id="UP000028067"/>
    </source>
</evidence>
<dbReference type="AlphaFoldDB" id="A0A081SB56"/>
<evidence type="ECO:0000313" key="3">
    <source>
        <dbReference type="EMBL" id="OOR79663.1"/>
    </source>
</evidence>
<dbReference type="EMBL" id="NCVM01000023">
    <property type="protein sequence ID" value="ORP04213.1"/>
    <property type="molecule type" value="Genomic_DNA"/>
</dbReference>
<dbReference type="Proteomes" id="UP000278970">
    <property type="component" value="Unassembled WGS sequence"/>
</dbReference>
<evidence type="ECO:0000259" key="1">
    <source>
        <dbReference type="Pfam" id="PF18710"/>
    </source>
</evidence>
<evidence type="ECO:0000313" key="10">
    <source>
        <dbReference type="EMBL" id="VTS17362.1"/>
    </source>
</evidence>
<dbReference type="Proteomes" id="UP000309542">
    <property type="component" value="Unassembled WGS sequence"/>
</dbReference>
<dbReference type="EMBL" id="JPGW01000012">
    <property type="protein sequence ID" value="KER08159.1"/>
    <property type="molecule type" value="Genomic_DNA"/>
</dbReference>
<dbReference type="EMBL" id="RJNS01000006">
    <property type="protein sequence ID" value="RSI80585.1"/>
    <property type="molecule type" value="Genomic_DNA"/>
</dbReference>